<dbReference type="HOGENOM" id="CLU_2918065_0_0_10"/>
<evidence type="ECO:0000313" key="1">
    <source>
        <dbReference type="EMBL" id="AGC76253.1"/>
    </source>
</evidence>
<reference evidence="1 2" key="1">
    <citation type="journal article" date="2013" name="Genome Biol. Evol.">
        <title>Genomic makeup of the marine flavobacterium Nonlabens (Donghaeana) dokdonensis DSW-6 and identification of a novel class of rhodopsins.</title>
        <authorList>
            <person name="Kwon S.K."/>
            <person name="Kim B.K."/>
            <person name="Song J.Y."/>
            <person name="Kwak M.J."/>
            <person name="Lee C.H."/>
            <person name="Yoon J.H."/>
            <person name="Oh T.K."/>
            <person name="Kim J.F."/>
        </authorList>
    </citation>
    <scope>NUCLEOTIDE SEQUENCE [LARGE SCALE GENOMIC DNA]</scope>
    <source>
        <strain evidence="2">DSM 17205 / KCTC 12402 / DSW-6</strain>
    </source>
</reference>
<dbReference type="KEGG" id="ndo:DDD_1126"/>
<proteinExistence type="predicted"/>
<dbReference type="Proteomes" id="UP000011173">
    <property type="component" value="Chromosome"/>
</dbReference>
<sequence length="61" mass="7338">MKLNLIKKSRFLKEETAYLFVLLIIRNIVRKYVFVSAFAKAVQDSRIILYFITYTMFKVLE</sequence>
<accession>L7WBJ4</accession>
<dbReference type="RefSeq" id="WP_015361750.1">
    <property type="nucleotide sequence ID" value="NC_020156.1"/>
</dbReference>
<dbReference type="STRING" id="592029.DDD_1126"/>
<evidence type="ECO:0000313" key="2">
    <source>
        <dbReference type="Proteomes" id="UP000011173"/>
    </source>
</evidence>
<dbReference type="EMBL" id="CP001397">
    <property type="protein sequence ID" value="AGC76253.1"/>
    <property type="molecule type" value="Genomic_DNA"/>
</dbReference>
<protein>
    <submittedName>
        <fullName evidence="1">Uncharacterized protein</fullName>
    </submittedName>
</protein>
<dbReference type="AlphaFoldDB" id="L7WBJ4"/>
<gene>
    <name evidence="1" type="ordered locus">DDD_1126</name>
</gene>
<name>L7WBJ4_NONDD</name>
<dbReference type="PATRIC" id="fig|592029.3.peg.1115"/>
<organism evidence="1 2">
    <name type="scientific">Nonlabens dokdonensis (strain DSM 17205 / KCTC 12402 / DSW-6)</name>
    <name type="common">Donghaeana dokdonensis</name>
    <dbReference type="NCBI Taxonomy" id="592029"/>
    <lineage>
        <taxon>Bacteria</taxon>
        <taxon>Pseudomonadati</taxon>
        <taxon>Bacteroidota</taxon>
        <taxon>Flavobacteriia</taxon>
        <taxon>Flavobacteriales</taxon>
        <taxon>Flavobacteriaceae</taxon>
        <taxon>Nonlabens</taxon>
    </lineage>
</organism>